<reference evidence="3" key="1">
    <citation type="journal article" date="2009" name="Science">
        <title>The B73 maize genome: complexity, diversity, and dynamics.</title>
        <authorList>
            <person name="Schnable P.S."/>
            <person name="Ware D."/>
            <person name="Fulton R.S."/>
            <person name="Stein J.C."/>
            <person name="Wei F."/>
            <person name="Pasternak S."/>
            <person name="Liang C."/>
            <person name="Zhang J."/>
            <person name="Fulton L."/>
            <person name="Graves T.A."/>
            <person name="Minx P."/>
            <person name="Reily A.D."/>
            <person name="Courtney L."/>
            <person name="Kruchowski S.S."/>
            <person name="Tomlinson C."/>
            <person name="Strong C."/>
            <person name="Delehaunty K."/>
            <person name="Fronick C."/>
            <person name="Courtney B."/>
            <person name="Rock S.M."/>
            <person name="Belter E."/>
            <person name="Du F."/>
            <person name="Kim K."/>
            <person name="Abbott R.M."/>
            <person name="Cotton M."/>
            <person name="Levy A."/>
            <person name="Marchetto P."/>
            <person name="Ochoa K."/>
            <person name="Jackson S.M."/>
            <person name="Gillam B."/>
            <person name="Chen W."/>
            <person name="Yan L."/>
            <person name="Higginbotham J."/>
            <person name="Cardenas M."/>
            <person name="Waligorski J."/>
            <person name="Applebaum E."/>
            <person name="Phelps L."/>
            <person name="Falcone J."/>
            <person name="Kanchi K."/>
            <person name="Thane T."/>
            <person name="Scimone A."/>
            <person name="Thane N."/>
            <person name="Henke J."/>
            <person name="Wang T."/>
            <person name="Ruppert J."/>
            <person name="Shah N."/>
            <person name="Rotter K."/>
            <person name="Hodges J."/>
            <person name="Ingenthron E."/>
            <person name="Cordes M."/>
            <person name="Kohlberg S."/>
            <person name="Sgro J."/>
            <person name="Delgado B."/>
            <person name="Mead K."/>
            <person name="Chinwalla A."/>
            <person name="Leonard S."/>
            <person name="Crouse K."/>
            <person name="Collura K."/>
            <person name="Kudrna D."/>
            <person name="Currie J."/>
            <person name="He R."/>
            <person name="Angelova A."/>
            <person name="Rajasekar S."/>
            <person name="Mueller T."/>
            <person name="Lomeli R."/>
            <person name="Scara G."/>
            <person name="Ko A."/>
            <person name="Delaney K."/>
            <person name="Wissotski M."/>
            <person name="Lopez G."/>
            <person name="Campos D."/>
            <person name="Braidotti M."/>
            <person name="Ashley E."/>
            <person name="Golser W."/>
            <person name="Kim H."/>
            <person name="Lee S."/>
            <person name="Lin J."/>
            <person name="Dujmic Z."/>
            <person name="Kim W."/>
            <person name="Talag J."/>
            <person name="Zuccolo A."/>
            <person name="Fan C."/>
            <person name="Sebastian A."/>
            <person name="Kramer M."/>
            <person name="Spiegel L."/>
            <person name="Nascimento L."/>
            <person name="Zutavern T."/>
            <person name="Miller B."/>
            <person name="Ambroise C."/>
            <person name="Muller S."/>
            <person name="Spooner W."/>
            <person name="Narechania A."/>
            <person name="Ren L."/>
            <person name="Wei S."/>
            <person name="Kumari S."/>
            <person name="Faga B."/>
            <person name="Levy M.J."/>
            <person name="McMahan L."/>
            <person name="Van Buren P."/>
            <person name="Vaughn M.W."/>
            <person name="Ying K."/>
            <person name="Yeh C.-T."/>
            <person name="Emrich S.J."/>
            <person name="Jia Y."/>
            <person name="Kalyanaraman A."/>
            <person name="Hsia A.-P."/>
            <person name="Barbazuk W.B."/>
            <person name="Baucom R.S."/>
            <person name="Brutnell T.P."/>
            <person name="Carpita N.C."/>
            <person name="Chaparro C."/>
            <person name="Chia J.-M."/>
            <person name="Deragon J.-M."/>
            <person name="Estill J.C."/>
            <person name="Fu Y."/>
            <person name="Jeddeloh J.A."/>
            <person name="Han Y."/>
            <person name="Lee H."/>
            <person name="Li P."/>
            <person name="Lisch D.R."/>
            <person name="Liu S."/>
            <person name="Liu Z."/>
            <person name="Nagel D.H."/>
            <person name="McCann M.C."/>
            <person name="SanMiguel P."/>
            <person name="Myers A.M."/>
            <person name="Nettleton D."/>
            <person name="Nguyen J."/>
            <person name="Penning B.W."/>
            <person name="Ponnala L."/>
            <person name="Schneider K.L."/>
            <person name="Schwartz D.C."/>
            <person name="Sharma A."/>
            <person name="Soderlund C."/>
            <person name="Springer N.M."/>
            <person name="Sun Q."/>
            <person name="Wang H."/>
            <person name="Waterman M."/>
            <person name="Westerman R."/>
            <person name="Wolfgruber T.K."/>
            <person name="Yang L."/>
            <person name="Yu Y."/>
            <person name="Zhang L."/>
            <person name="Zhou S."/>
            <person name="Zhu Q."/>
            <person name="Bennetzen J.L."/>
            <person name="Dawe R.K."/>
            <person name="Jiang J."/>
            <person name="Jiang N."/>
            <person name="Presting G.G."/>
            <person name="Wessler S.R."/>
            <person name="Aluru S."/>
            <person name="Martienssen R.A."/>
            <person name="Clifton S.W."/>
            <person name="McCombie W.R."/>
            <person name="Wing R.A."/>
            <person name="Wilson R.K."/>
        </authorList>
    </citation>
    <scope>NUCLEOTIDE SEQUENCE [LARGE SCALE GENOMIC DNA]</scope>
    <source>
        <strain evidence="3">cv. B73</strain>
    </source>
</reference>
<evidence type="ECO:0000256" key="1">
    <source>
        <dbReference type="SAM" id="MobiDB-lite"/>
    </source>
</evidence>
<dbReference type="AlphaFoldDB" id="A0A804PJ82"/>
<dbReference type="Gramene" id="Zm00001eb242590_T001">
    <property type="protein sequence ID" value="Zm00001eb242590_P001"/>
    <property type="gene ID" value="Zm00001eb242590"/>
</dbReference>
<feature type="region of interest" description="Disordered" evidence="1">
    <location>
        <begin position="1"/>
        <end position="154"/>
    </location>
</feature>
<reference evidence="2" key="2">
    <citation type="submission" date="2019-07" db="EMBL/GenBank/DDBJ databases">
        <authorList>
            <person name="Seetharam A."/>
            <person name="Woodhouse M."/>
            <person name="Cannon E."/>
        </authorList>
    </citation>
    <scope>NUCLEOTIDE SEQUENCE [LARGE SCALE GENOMIC DNA]</scope>
    <source>
        <strain evidence="2">cv. B73</strain>
    </source>
</reference>
<accession>A0A804PJ82</accession>
<feature type="compositionally biased region" description="Low complexity" evidence="1">
    <location>
        <begin position="96"/>
        <end position="107"/>
    </location>
</feature>
<feature type="compositionally biased region" description="Basic residues" evidence="1">
    <location>
        <begin position="108"/>
        <end position="140"/>
    </location>
</feature>
<evidence type="ECO:0000313" key="3">
    <source>
        <dbReference type="Proteomes" id="UP000007305"/>
    </source>
</evidence>
<protein>
    <submittedName>
        <fullName evidence="2">Uncharacterized protein</fullName>
    </submittedName>
</protein>
<evidence type="ECO:0000313" key="2">
    <source>
        <dbReference type="EnsemblPlants" id="Zm00001eb242590_P001"/>
    </source>
</evidence>
<organism evidence="2 3">
    <name type="scientific">Zea mays</name>
    <name type="common">Maize</name>
    <dbReference type="NCBI Taxonomy" id="4577"/>
    <lineage>
        <taxon>Eukaryota</taxon>
        <taxon>Viridiplantae</taxon>
        <taxon>Streptophyta</taxon>
        <taxon>Embryophyta</taxon>
        <taxon>Tracheophyta</taxon>
        <taxon>Spermatophyta</taxon>
        <taxon>Magnoliopsida</taxon>
        <taxon>Liliopsida</taxon>
        <taxon>Poales</taxon>
        <taxon>Poaceae</taxon>
        <taxon>PACMAD clade</taxon>
        <taxon>Panicoideae</taxon>
        <taxon>Andropogonodae</taxon>
        <taxon>Andropogoneae</taxon>
        <taxon>Tripsacinae</taxon>
        <taxon>Zea</taxon>
    </lineage>
</organism>
<dbReference type="EnsemblPlants" id="Zm00001eb242590_T001">
    <property type="protein sequence ID" value="Zm00001eb242590_P001"/>
    <property type="gene ID" value="Zm00001eb242590"/>
</dbReference>
<sequence>MHALAINVRTRRRCLRRSASPRQRRRENGYHQQQQQQGSDLARRRALRRRSPASHPPAQCRRSVAGVRLPAVTRRTRTREHAGRWLRRRRRRRGGCSRPAWRGSRSWRAGRRGRRGRWGAASARRRCRSRGRRGRRRAARAPRPWPRTPPGTRCTCVHRERESTSALVSQSGGEGDSAIPLAECRVVRICYVIADRHVSCMIHVCCQPQSSGVGNQYGLIEV</sequence>
<proteinExistence type="predicted"/>
<reference evidence="2" key="3">
    <citation type="submission" date="2021-05" db="UniProtKB">
        <authorList>
            <consortium name="EnsemblPlants"/>
        </authorList>
    </citation>
    <scope>IDENTIFICATION</scope>
    <source>
        <strain evidence="2">cv. B73</strain>
    </source>
</reference>
<feature type="compositionally biased region" description="Basic residues" evidence="1">
    <location>
        <begin position="74"/>
        <end position="95"/>
    </location>
</feature>
<dbReference type="InParanoid" id="A0A804PJ82"/>
<dbReference type="Proteomes" id="UP000007305">
    <property type="component" value="Chromosome 5"/>
</dbReference>
<keyword evidence="3" id="KW-1185">Reference proteome</keyword>
<name>A0A804PJ82_MAIZE</name>